<comment type="similarity">
    <text evidence="2">Belongs to the flavin-dependent halogenase family. Bacterial tryptophan halogenase subfamily.</text>
</comment>
<dbReference type="eggNOG" id="COG0654">
    <property type="taxonomic scope" value="Bacteria"/>
</dbReference>
<proteinExistence type="inferred from homology"/>
<dbReference type="InterPro" id="IPR036188">
    <property type="entry name" value="FAD/NAD-bd_sf"/>
</dbReference>
<gene>
    <name evidence="5" type="ORF">KCH_45060</name>
</gene>
<reference evidence="5 6" key="1">
    <citation type="submission" date="2014-05" db="EMBL/GenBank/DDBJ databases">
        <title>Draft Genome Sequence of Kitasatospora cheerisanensis KCTC 2395.</title>
        <authorList>
            <person name="Nam D.H."/>
        </authorList>
    </citation>
    <scope>NUCLEOTIDE SEQUENCE [LARGE SCALE GENOMIC DNA]</scope>
    <source>
        <strain evidence="5 6">KCTC 2395</strain>
    </source>
</reference>
<comment type="caution">
    <text evidence="5">The sequence shown here is derived from an EMBL/GenBank/DDBJ whole genome shotgun (WGS) entry which is preliminary data.</text>
</comment>
<accession>A0A066YRJ3</accession>
<dbReference type="Pfam" id="PF01494">
    <property type="entry name" value="FAD_binding_3"/>
    <property type="match status" value="1"/>
</dbReference>
<name>A0A066YRJ3_9ACTN</name>
<evidence type="ECO:0000313" key="6">
    <source>
        <dbReference type="Proteomes" id="UP000027178"/>
    </source>
</evidence>
<dbReference type="GO" id="GO:0016491">
    <property type="term" value="F:oxidoreductase activity"/>
    <property type="evidence" value="ECO:0007669"/>
    <property type="project" value="UniProtKB-KW"/>
</dbReference>
<dbReference type="GO" id="GO:0071949">
    <property type="term" value="F:FAD binding"/>
    <property type="evidence" value="ECO:0007669"/>
    <property type="project" value="InterPro"/>
</dbReference>
<dbReference type="OrthoDB" id="103324at2"/>
<sequence>MAEQFDVVVVGARVAGSPLAALLARRGVKVAVLEQATFPQPTLSSHMLQADALAFFARLGVLDRIRATGAPFMTRTDTRLGDFRFVADFPTFPGSVGGAACIRRQVLDPILADTAVEAGADVRMGAKVTGLLEEHGRVAGVRFVHRGTESRIRARLVVGADGRESLVAKHTGARRYNVTRNERWYYWTYFEGADPAAASTFVFHRWDDRHIFAGPADNGLYIVGVSPQKGEKAAFRADRQESLLDHVRSCEPVAEALAEAKVADKIYGILRFDGYFREPSGPGWVLLGDSGHFKDPAAGRGIADAFHQAEHLAPAIVRALRGPDSELDRATAAFGRWRDRQYAEYYWLATDLGREGDLPPIVAEVAANLYAKGEIGAFLDLFSHRAGPSQAISPGRVLAATARRLASPESGRGAFVRELGATLREEVRRRRRSSRPVFEPPAEPADAGRRTRAGSGTGPTERGSRSS</sequence>
<dbReference type="RefSeq" id="WP_051653295.1">
    <property type="nucleotide sequence ID" value="NZ_KK853997.1"/>
</dbReference>
<evidence type="ECO:0000259" key="4">
    <source>
        <dbReference type="Pfam" id="PF01494"/>
    </source>
</evidence>
<dbReference type="InterPro" id="IPR050816">
    <property type="entry name" value="Flavin-dep_Halogenase_NPB"/>
</dbReference>
<dbReference type="PANTHER" id="PTHR43747">
    <property type="entry name" value="FAD-BINDING PROTEIN"/>
    <property type="match status" value="1"/>
</dbReference>
<keyword evidence="6" id="KW-1185">Reference proteome</keyword>
<dbReference type="InterPro" id="IPR002938">
    <property type="entry name" value="FAD-bd"/>
</dbReference>
<protein>
    <submittedName>
        <fullName evidence="5">FAD binding domain protein</fullName>
    </submittedName>
</protein>
<organism evidence="5 6">
    <name type="scientific">Kitasatospora cheerisanensis KCTC 2395</name>
    <dbReference type="NCBI Taxonomy" id="1348663"/>
    <lineage>
        <taxon>Bacteria</taxon>
        <taxon>Bacillati</taxon>
        <taxon>Actinomycetota</taxon>
        <taxon>Actinomycetes</taxon>
        <taxon>Kitasatosporales</taxon>
        <taxon>Streptomycetaceae</taxon>
        <taxon>Kitasatospora</taxon>
    </lineage>
</organism>
<feature type="region of interest" description="Disordered" evidence="3">
    <location>
        <begin position="426"/>
        <end position="467"/>
    </location>
</feature>
<dbReference type="PANTHER" id="PTHR43747:SF5">
    <property type="entry name" value="FAD-BINDING DOMAIN-CONTAINING PROTEIN"/>
    <property type="match status" value="1"/>
</dbReference>
<evidence type="ECO:0000256" key="1">
    <source>
        <dbReference type="ARBA" id="ARBA00023002"/>
    </source>
</evidence>
<dbReference type="AlphaFoldDB" id="A0A066YRJ3"/>
<dbReference type="HOGENOM" id="CLU_024648_7_0_11"/>
<evidence type="ECO:0000313" key="5">
    <source>
        <dbReference type="EMBL" id="KDN83857.1"/>
    </source>
</evidence>
<evidence type="ECO:0000256" key="3">
    <source>
        <dbReference type="SAM" id="MobiDB-lite"/>
    </source>
</evidence>
<dbReference type="Gene3D" id="3.50.50.60">
    <property type="entry name" value="FAD/NAD(P)-binding domain"/>
    <property type="match status" value="1"/>
</dbReference>
<dbReference type="EMBL" id="JNBY01000094">
    <property type="protein sequence ID" value="KDN83857.1"/>
    <property type="molecule type" value="Genomic_DNA"/>
</dbReference>
<dbReference type="Proteomes" id="UP000027178">
    <property type="component" value="Unassembled WGS sequence"/>
</dbReference>
<keyword evidence="1" id="KW-0560">Oxidoreductase</keyword>
<dbReference type="PATRIC" id="fig|1348663.4.peg.4347"/>
<evidence type="ECO:0000256" key="2">
    <source>
        <dbReference type="ARBA" id="ARBA00038396"/>
    </source>
</evidence>
<dbReference type="SUPFAM" id="SSF51905">
    <property type="entry name" value="FAD/NAD(P)-binding domain"/>
    <property type="match status" value="1"/>
</dbReference>
<dbReference type="PRINTS" id="PR00420">
    <property type="entry name" value="RNGMNOXGNASE"/>
</dbReference>
<feature type="domain" description="FAD-binding" evidence="4">
    <location>
        <begin position="5"/>
        <end position="328"/>
    </location>
</feature>